<dbReference type="InterPro" id="IPR019775">
    <property type="entry name" value="WD40_repeat_CS"/>
</dbReference>
<dbReference type="RefSeq" id="XP_004353665.1">
    <property type="nucleotide sequence ID" value="XM_004353613.1"/>
</dbReference>
<dbReference type="STRING" id="1257118.L8HFX1"/>
<dbReference type="PROSITE" id="PS50181">
    <property type="entry name" value="FBOX"/>
    <property type="match status" value="1"/>
</dbReference>
<dbReference type="PANTHER" id="PTHR22847:SF637">
    <property type="entry name" value="WD REPEAT DOMAIN 5B"/>
    <property type="match status" value="1"/>
</dbReference>
<keyword evidence="2" id="KW-0677">Repeat</keyword>
<dbReference type="PROSITE" id="PS50082">
    <property type="entry name" value="WD_REPEATS_2"/>
    <property type="match status" value="4"/>
</dbReference>
<gene>
    <name evidence="6" type="ORF">ACA1_153670</name>
</gene>
<dbReference type="InterPro" id="IPR036047">
    <property type="entry name" value="F-box-like_dom_sf"/>
</dbReference>
<evidence type="ECO:0000256" key="1">
    <source>
        <dbReference type="ARBA" id="ARBA00022574"/>
    </source>
</evidence>
<feature type="compositionally biased region" description="Polar residues" evidence="4">
    <location>
        <begin position="1"/>
        <end position="12"/>
    </location>
</feature>
<dbReference type="EMBL" id="KB007837">
    <property type="protein sequence ID" value="ELR24137.1"/>
    <property type="molecule type" value="Genomic_DNA"/>
</dbReference>
<dbReference type="VEuPathDB" id="AmoebaDB:ACA1_153670"/>
<dbReference type="InterPro" id="IPR001680">
    <property type="entry name" value="WD40_rpt"/>
</dbReference>
<dbReference type="GeneID" id="14925140"/>
<dbReference type="AlphaFoldDB" id="L8HFX1"/>
<dbReference type="PROSITE" id="PS00678">
    <property type="entry name" value="WD_REPEATS_1"/>
    <property type="match status" value="2"/>
</dbReference>
<organism evidence="6 7">
    <name type="scientific">Acanthamoeba castellanii (strain ATCC 30010 / Neff)</name>
    <dbReference type="NCBI Taxonomy" id="1257118"/>
    <lineage>
        <taxon>Eukaryota</taxon>
        <taxon>Amoebozoa</taxon>
        <taxon>Discosea</taxon>
        <taxon>Longamoebia</taxon>
        <taxon>Centramoebida</taxon>
        <taxon>Acanthamoebidae</taxon>
        <taxon>Acanthamoeba</taxon>
    </lineage>
</organism>
<dbReference type="Gene3D" id="1.20.1280.50">
    <property type="match status" value="1"/>
</dbReference>
<feature type="compositionally biased region" description="Basic and acidic residues" evidence="4">
    <location>
        <begin position="227"/>
        <end position="238"/>
    </location>
</feature>
<dbReference type="SUPFAM" id="SSF81383">
    <property type="entry name" value="F-box domain"/>
    <property type="match status" value="1"/>
</dbReference>
<dbReference type="PANTHER" id="PTHR22847">
    <property type="entry name" value="WD40 REPEAT PROTEIN"/>
    <property type="match status" value="1"/>
</dbReference>
<evidence type="ECO:0000313" key="7">
    <source>
        <dbReference type="Proteomes" id="UP000011083"/>
    </source>
</evidence>
<keyword evidence="7" id="KW-1185">Reference proteome</keyword>
<evidence type="ECO:0000259" key="5">
    <source>
        <dbReference type="PROSITE" id="PS50181"/>
    </source>
</evidence>
<feature type="region of interest" description="Disordered" evidence="4">
    <location>
        <begin position="132"/>
        <end position="161"/>
    </location>
</feature>
<evidence type="ECO:0000256" key="4">
    <source>
        <dbReference type="SAM" id="MobiDB-lite"/>
    </source>
</evidence>
<dbReference type="Pfam" id="PF00400">
    <property type="entry name" value="WD40"/>
    <property type="match status" value="5"/>
</dbReference>
<dbReference type="SUPFAM" id="SSF50978">
    <property type="entry name" value="WD40 repeat-like"/>
    <property type="match status" value="1"/>
</dbReference>
<keyword evidence="1 3" id="KW-0853">WD repeat</keyword>
<dbReference type="Proteomes" id="UP000011083">
    <property type="component" value="Unassembled WGS sequence"/>
</dbReference>
<protein>
    <submittedName>
        <fullName evidence="6">F-box domain containing protein</fullName>
    </submittedName>
</protein>
<feature type="repeat" description="WD" evidence="3">
    <location>
        <begin position="566"/>
        <end position="598"/>
    </location>
</feature>
<dbReference type="PROSITE" id="PS50294">
    <property type="entry name" value="WD_REPEATS_REGION"/>
    <property type="match status" value="4"/>
</dbReference>
<feature type="repeat" description="WD" evidence="3">
    <location>
        <begin position="347"/>
        <end position="388"/>
    </location>
</feature>
<evidence type="ECO:0000313" key="6">
    <source>
        <dbReference type="EMBL" id="ELR24137.1"/>
    </source>
</evidence>
<evidence type="ECO:0000256" key="2">
    <source>
        <dbReference type="ARBA" id="ARBA00022737"/>
    </source>
</evidence>
<dbReference type="Pfam" id="PF12937">
    <property type="entry name" value="F-box-like"/>
    <property type="match status" value="1"/>
</dbReference>
<dbReference type="Gene3D" id="2.130.10.10">
    <property type="entry name" value="YVTN repeat-like/Quinoprotein amine dehydrogenase"/>
    <property type="match status" value="2"/>
</dbReference>
<evidence type="ECO:0000256" key="3">
    <source>
        <dbReference type="PROSITE-ProRule" id="PRU00221"/>
    </source>
</evidence>
<sequence>MKNSNTTASSAPNAEAAMRRSASSPPQDQVLLRRRLAGPSGAPQPRNSPGAEAEAQQQQRPKGRVVVTRVVEAEQVFPELPDELKLHVLSFLAERDMAVFGAVCRQAAAMANDNHLWKRLYSRRYDSVQPPAAPVPFPSSAPPSPSVPSRSAPPSPAPRSLYASASPALAARFARSAPASPYAAADADVAVAVAAPSPGLTRRPHRLLPALAGSPQVNAARPARQAEAPRNDNRGRKDDDALEAALGKLSLEAEAVVDAQAAGAEAEAHEELNSCEWKEHMQYRHMVLHKRWRQEAPYAVTTARGHTGNVYCIQFDSENDLLISSSQDATVKLWDMSATTATLNCTLKGHTGPVGSVSFLPSAHLAISGSDDKTIRVWDTARAAEAAAASKDGGGSSSASCVKVLQTGGEDGVWALQFDAQRLVADSGDKTMGMWDTETMELLTKFSGHTKFVECLQYDGNLLFSGAQDHNLIMWDMSTAQPLHHFKACKASVYCLQADDTKLICGSADKSIYCWDLRTRKLLWQSSVNRGWIGGVMFDCSKVISCSSDKTVRVLDVETGKATSKWQQHTNSVRALKYDENRLVTASFDQTIKVWSFP</sequence>
<feature type="region of interest" description="Disordered" evidence="4">
    <location>
        <begin position="211"/>
        <end position="238"/>
    </location>
</feature>
<name>L8HFX1_ACACF</name>
<dbReference type="InterPro" id="IPR015943">
    <property type="entry name" value="WD40/YVTN_repeat-like_dom_sf"/>
</dbReference>
<dbReference type="InterPro" id="IPR036322">
    <property type="entry name" value="WD40_repeat_dom_sf"/>
</dbReference>
<feature type="domain" description="F-box" evidence="5">
    <location>
        <begin position="74"/>
        <end position="120"/>
    </location>
</feature>
<proteinExistence type="predicted"/>
<feature type="region of interest" description="Disordered" evidence="4">
    <location>
        <begin position="1"/>
        <end position="64"/>
    </location>
</feature>
<dbReference type="GO" id="GO:1990234">
    <property type="term" value="C:transferase complex"/>
    <property type="evidence" value="ECO:0007669"/>
    <property type="project" value="UniProtKB-ARBA"/>
</dbReference>
<dbReference type="SMART" id="SM00320">
    <property type="entry name" value="WD40"/>
    <property type="match status" value="7"/>
</dbReference>
<feature type="repeat" description="WD" evidence="3">
    <location>
        <begin position="446"/>
        <end position="485"/>
    </location>
</feature>
<accession>L8HFX1</accession>
<dbReference type="KEGG" id="acan:ACA1_153670"/>
<dbReference type="InterPro" id="IPR020472">
    <property type="entry name" value="WD40_PAC1"/>
</dbReference>
<feature type="repeat" description="WD" evidence="3">
    <location>
        <begin position="303"/>
        <end position="344"/>
    </location>
</feature>
<reference evidence="6 7" key="1">
    <citation type="journal article" date="2013" name="Genome Biol.">
        <title>Genome of Acanthamoeba castellanii highlights extensive lateral gene transfer and early evolution of tyrosine kinase signaling.</title>
        <authorList>
            <person name="Clarke M."/>
            <person name="Lohan A.J."/>
            <person name="Liu B."/>
            <person name="Lagkouvardos I."/>
            <person name="Roy S."/>
            <person name="Zafar N."/>
            <person name="Bertelli C."/>
            <person name="Schilde C."/>
            <person name="Kianianmomeni A."/>
            <person name="Burglin T.R."/>
            <person name="Frech C."/>
            <person name="Turcotte B."/>
            <person name="Kopec K.O."/>
            <person name="Synnott J.M."/>
            <person name="Choo C."/>
            <person name="Paponov I."/>
            <person name="Finkler A."/>
            <person name="Soon Heng Tan C."/>
            <person name="Hutchins A.P."/>
            <person name="Weinmeier T."/>
            <person name="Rattei T."/>
            <person name="Chu J.S."/>
            <person name="Gimenez G."/>
            <person name="Irimia M."/>
            <person name="Rigden D.J."/>
            <person name="Fitzpatrick D.A."/>
            <person name="Lorenzo-Morales J."/>
            <person name="Bateman A."/>
            <person name="Chiu C.H."/>
            <person name="Tang P."/>
            <person name="Hegemann P."/>
            <person name="Fromm H."/>
            <person name="Raoult D."/>
            <person name="Greub G."/>
            <person name="Miranda-Saavedra D."/>
            <person name="Chen N."/>
            <person name="Nash P."/>
            <person name="Ginger M.L."/>
            <person name="Horn M."/>
            <person name="Schaap P."/>
            <person name="Caler L."/>
            <person name="Loftus B."/>
        </authorList>
    </citation>
    <scope>NUCLEOTIDE SEQUENCE [LARGE SCALE GENOMIC DNA]</scope>
    <source>
        <strain evidence="6 7">Neff</strain>
    </source>
</reference>
<dbReference type="InterPro" id="IPR001810">
    <property type="entry name" value="F-box_dom"/>
</dbReference>
<dbReference type="CDD" id="cd00200">
    <property type="entry name" value="WD40"/>
    <property type="match status" value="1"/>
</dbReference>
<dbReference type="PRINTS" id="PR00320">
    <property type="entry name" value="GPROTEINBRPT"/>
</dbReference>
<feature type="compositionally biased region" description="Pro residues" evidence="4">
    <location>
        <begin position="132"/>
        <end position="157"/>
    </location>
</feature>